<evidence type="ECO:0000259" key="6">
    <source>
        <dbReference type="PROSITE" id="PS51783"/>
    </source>
</evidence>
<feature type="repeat" description="WD" evidence="3">
    <location>
        <begin position="2338"/>
        <end position="2372"/>
    </location>
</feature>
<dbReference type="InterPro" id="IPR013320">
    <property type="entry name" value="ConA-like_dom_sf"/>
</dbReference>
<comment type="caution">
    <text evidence="7">The sequence shown here is derived from an EMBL/GenBank/DDBJ whole genome shotgun (WGS) entry which is preliminary data.</text>
</comment>
<keyword evidence="2" id="KW-0677">Repeat</keyword>
<dbReference type="InterPro" id="IPR051944">
    <property type="entry name" value="BEACH_domain_protein"/>
</dbReference>
<evidence type="ECO:0000256" key="3">
    <source>
        <dbReference type="PROSITE-ProRule" id="PRU00221"/>
    </source>
</evidence>
<keyword evidence="1 3" id="KW-0853">WD repeat</keyword>
<dbReference type="Pfam" id="PF02138">
    <property type="entry name" value="Beach"/>
    <property type="match status" value="1"/>
</dbReference>
<dbReference type="Pfam" id="PF00400">
    <property type="entry name" value="WD40"/>
    <property type="match status" value="1"/>
</dbReference>
<feature type="domain" description="BEACH" evidence="5">
    <location>
        <begin position="1911"/>
        <end position="2206"/>
    </location>
</feature>
<dbReference type="GeneID" id="89961728"/>
<sequence>MALRVGQTARARSSTGASRGLSPDERLSPTAEAVEQFFWRNTAPPSLELGRLAGVAHNIRQCLLDDTTAQGTFRHATGFEHVLNVLESVGDVDLDNSTGDHEQITAFLGNTMGVLATALRGHRGNKKYFNQHLDGWTRLRTACAGMWVAFSRLEAATMRRECFSSLCSSLCQLGLDDKDFEIYDHDHGGDAENDRNASAAIVRNSQALAIALHLISTAVNDHSNTSTKDGLDDLASRLMITLSSVVRSSLRNMSCICLTGLPSDVLGLALNETLSGSVSSAAHRLILDFAPLGLGKGEDVALLFKQAHDSNLARDLLYHILQESKGPSFVQFDLTLHGYCSIEVPSLPRAFPPTTGYSLCAWIRIDSFDRDCHTTLFGAFDASQACFILVYLEKDSHQLILQTSIRSSRPSVRFKSTRFERGKWYHVALIHRKASDGKSSPAALFVNGDFAEQMKCAYPETPAPLDEEDNTASPGLARSASTVSRTKPVQAFFGTPLDLASRVGGGQITSHWSLASAHLYASPITDEFIAVLYRLSPRYTGNMQDCLGPLLTYRASAELNRYNELLHPDKSEKSDILTATESKGSDVVPESRLVLSIAASAIIDLDGDGTNYHFSPNGLERKASARYQQLQQKTQAIAINMAVPTINEAISRSYGTGLLIGDPVVVVPRSLDDAAWSLAGCMPLVVGLLEQAKTKSAFLQGVKIYCGMISDNWRISEAMEKDSGFGLLSVIIREKLAMDNSVSSNVLSRKPSQMLPFEDRQSLPRELLELILDFVGYRSSRPDDSMIVNAMAYRVLLVDYDTFRRGDSVTQQLYYDQFAHFVSQNRHHAFNAKRLIRMRVVRKLIEAMKCEDISKETVEPLMAAMKALLDSPAAAPLHRDLAMFVAYGLQDERAAAPRAMRNLASVVHLRQRAASWARHAKGSRPSTPGGAPPTSTTSLTRAELAVHVLQLLTDIVSDPNNAAATRRFNRVVPNRWLLHLLAENQARVVESVTRLISRSMAALGSEFKTAFADRNTGWTTLKSRLKPHWRSETVWIACFAMLLGRDMPSVPTGGPLTVFTLLEALAVGADTAVVHPEVMPTIMALLEAGLKTVVKDDYEHSANETSLLKAAIQFFSELYTRSEAFLTYAVSSRYIQDILFVLFPVLVGSDRLAAATELEAEKDALSFNGQEVKLRPHSRSLGERPPSIRSVTIEDDKRTPSPLPKARVEGPRRLSSFVMVTPVAEMAKFTTALAPVKSEPLQMNLGNDLVESLLEVALSLFIDLICNKKDFQGIGLFLKVPPGFREHQAYFESYVLTNGLSELWNHLKLNQNLLCEVRVLTNLARYSQHIAEAVFEGWFIDGAKAALDFTGQILEYLQQPDVAESKSVRLCSQHISVIRVVFLRVTLWRLSELSESSDETEVVKFLDQMNYWQMILFSVENQETLFIRLICYLLYIKLISQATAVRLAAARLWRTILVQKPTTSATLLTFVMGAEKRHLSTGFMKLAELDDEEFIVWIDENRNELDGAFLKTLSRPWEDFVQEENARNAQIAQSRLDKRKERLRQWHAEEAAADDAIHRLEVSTSHWRANVHAQERLKLARAVQDQQENVGNLFTNFADLEESVRRPCGLEPAVEDNVTWQLDETEAVNRMRGRLIRDKARREVVQPRRKASEQHMANGKLTINTHLVPGPVSDNMLSPYPASPMSAGLGEVQNGQGRARADSTSNSQLLDGGFEIVDDPNEAEDGVIEDKNRKIMKSLQRGDMVQQLYNISRIIGLEACEGLLIVGKNLLYLQDNYFQRSDGEIVGATEAPEDERDPYVQLISGKDVGVQRTKHSIGDSETRHWTWSEVLSVSKRRFLFRDVSVEVFFTDGRSYLLTCISVKSRDDLYGAIVSRAPHVHSSSAVLSEDAWRLDNLVNPQEVPQSLGTRFAAAFNNTPTYTATKKWAKGEMSNFQYLMLINTMAGRTFNDLTQYPVFPWVLADYTSEELDLDDPKTFRDLSKPMGCQTSSREAEYRDRYQQFAEMLDGADPPFHYGTHYSSAMIVASYLIRLQPFVQSYLLLQGGSFDHADRLFDSIGKAWLSASRDNMTDVRELIPEFYFLPEFLVNLNGYNFGTKQADGGEVNNVFLPPWAKGSPYIFVTKHREALESPYVSEHLHQWIDLVFGFKQRGTAAVEATNVFTHLSYQGAKDLDTISDPMERLATIGVIHSFGQTPFQVFQRPHPSREASKHVVARLDALAESLVRLPDPLFESDESVRNLTFSEAQGRLLCAGYGRLELAPRHDRFVQWGFADNSIRFFSSNTKRSLGLYENAHIGPVTTATFADSKTLITAGADCTIGVWRLSASRDLIDMHLKTHLFGHRTAVKHLAASRVFSTLLSASADGQVIVWGLNKLLPIRVLLPAGSAPIQACRVSNTTGHFLLARGSNLLLYTLNGHLLLDQNICSDHASDTITTCAFYEPPGSEYTSRILIFTGHTHGVANIWTLTNLDDGTWYLQLVKRMSHVDGHREDGGNVSASITAILPLPNAVYTGDEAGRVWEWDCVVRSASMSTRGR</sequence>
<dbReference type="PANTHER" id="PTHR46108:SF4">
    <property type="entry name" value="BLUE CHEESE"/>
    <property type="match status" value="1"/>
</dbReference>
<dbReference type="InterPro" id="IPR036322">
    <property type="entry name" value="WD40_repeat_dom_sf"/>
</dbReference>
<dbReference type="EMBL" id="JAUTXT010000008">
    <property type="protein sequence ID" value="KAK3677002.1"/>
    <property type="molecule type" value="Genomic_DNA"/>
</dbReference>
<dbReference type="InterPro" id="IPR001680">
    <property type="entry name" value="WD40_rpt"/>
</dbReference>
<feature type="repeat" description="WD" evidence="3">
    <location>
        <begin position="2291"/>
        <end position="2331"/>
    </location>
</feature>
<dbReference type="SMART" id="SM00320">
    <property type="entry name" value="WD40"/>
    <property type="match status" value="2"/>
</dbReference>
<feature type="compositionally biased region" description="Low complexity" evidence="4">
    <location>
        <begin position="923"/>
        <end position="937"/>
    </location>
</feature>
<evidence type="ECO:0000256" key="4">
    <source>
        <dbReference type="SAM" id="MobiDB-lite"/>
    </source>
</evidence>
<dbReference type="InterPro" id="IPR000409">
    <property type="entry name" value="BEACH_dom"/>
</dbReference>
<evidence type="ECO:0000256" key="1">
    <source>
        <dbReference type="ARBA" id="ARBA00022574"/>
    </source>
</evidence>
<feature type="region of interest" description="Disordered" evidence="4">
    <location>
        <begin position="1176"/>
        <end position="1206"/>
    </location>
</feature>
<dbReference type="PROSITE" id="PS50082">
    <property type="entry name" value="WD_REPEATS_2"/>
    <property type="match status" value="2"/>
</dbReference>
<dbReference type="Gene3D" id="2.60.120.200">
    <property type="match status" value="1"/>
</dbReference>
<dbReference type="Gene3D" id="1.10.1540.10">
    <property type="entry name" value="BEACH domain"/>
    <property type="match status" value="1"/>
</dbReference>
<dbReference type="SUPFAM" id="SSF50978">
    <property type="entry name" value="WD40 repeat-like"/>
    <property type="match status" value="1"/>
</dbReference>
<dbReference type="CDD" id="cd01201">
    <property type="entry name" value="PH_BEACH"/>
    <property type="match status" value="1"/>
</dbReference>
<evidence type="ECO:0000313" key="8">
    <source>
        <dbReference type="Proteomes" id="UP001274830"/>
    </source>
</evidence>
<feature type="region of interest" description="Disordered" evidence="4">
    <location>
        <begin position="1"/>
        <end position="27"/>
    </location>
</feature>
<feature type="domain" description="BEACH-type PH" evidence="6">
    <location>
        <begin position="1740"/>
        <end position="1873"/>
    </location>
</feature>
<protein>
    <submittedName>
        <fullName evidence="7">Beige protein-like 1</fullName>
    </submittedName>
</protein>
<reference evidence="7" key="1">
    <citation type="submission" date="2023-07" db="EMBL/GenBank/DDBJ databases">
        <title>Black Yeasts Isolated from many extreme environments.</title>
        <authorList>
            <person name="Coleine C."/>
            <person name="Stajich J.E."/>
            <person name="Selbmann L."/>
        </authorList>
    </citation>
    <scope>NUCLEOTIDE SEQUENCE</scope>
    <source>
        <strain evidence="7">CCFEE 5485</strain>
    </source>
</reference>
<dbReference type="SUPFAM" id="SSF50729">
    <property type="entry name" value="PH domain-like"/>
    <property type="match status" value="1"/>
</dbReference>
<dbReference type="Pfam" id="PF23295">
    <property type="entry name" value="Arm_4"/>
    <property type="match status" value="1"/>
</dbReference>
<dbReference type="FunFam" id="1.10.1540.10:FF:000002">
    <property type="entry name" value="WD repeat and FYVE domain containing 3"/>
    <property type="match status" value="1"/>
</dbReference>
<dbReference type="InterPro" id="IPR036372">
    <property type="entry name" value="BEACH_dom_sf"/>
</dbReference>
<dbReference type="Pfam" id="PF14844">
    <property type="entry name" value="PH_BEACH"/>
    <property type="match status" value="1"/>
</dbReference>
<dbReference type="InterPro" id="IPR023362">
    <property type="entry name" value="PH-BEACH_dom"/>
</dbReference>
<dbReference type="Proteomes" id="UP001274830">
    <property type="component" value="Unassembled WGS sequence"/>
</dbReference>
<dbReference type="RefSeq" id="XP_064695151.1">
    <property type="nucleotide sequence ID" value="XM_064837192.1"/>
</dbReference>
<feature type="region of interest" description="Disordered" evidence="4">
    <location>
        <begin position="1696"/>
        <end position="1716"/>
    </location>
</feature>
<dbReference type="Pfam" id="PF13385">
    <property type="entry name" value="Laminin_G_3"/>
    <property type="match status" value="1"/>
</dbReference>
<dbReference type="InterPro" id="IPR011993">
    <property type="entry name" value="PH-like_dom_sf"/>
</dbReference>
<dbReference type="PROSITE" id="PS51783">
    <property type="entry name" value="PH_BEACH"/>
    <property type="match status" value="1"/>
</dbReference>
<accession>A0AAE0WSB3</accession>
<dbReference type="InterPro" id="IPR015943">
    <property type="entry name" value="WD40/YVTN_repeat-like_dom_sf"/>
</dbReference>
<dbReference type="SUPFAM" id="SSF81837">
    <property type="entry name" value="BEACH domain"/>
    <property type="match status" value="1"/>
</dbReference>
<organism evidence="7 8">
    <name type="scientific">Recurvomyces mirabilis</name>
    <dbReference type="NCBI Taxonomy" id="574656"/>
    <lineage>
        <taxon>Eukaryota</taxon>
        <taxon>Fungi</taxon>
        <taxon>Dikarya</taxon>
        <taxon>Ascomycota</taxon>
        <taxon>Pezizomycotina</taxon>
        <taxon>Dothideomycetes</taxon>
        <taxon>Dothideomycetidae</taxon>
        <taxon>Mycosphaerellales</taxon>
        <taxon>Teratosphaeriaceae</taxon>
        <taxon>Recurvomyces</taxon>
    </lineage>
</organism>
<evidence type="ECO:0000256" key="2">
    <source>
        <dbReference type="ARBA" id="ARBA00022737"/>
    </source>
</evidence>
<dbReference type="CDD" id="cd06071">
    <property type="entry name" value="Beach"/>
    <property type="match status" value="1"/>
</dbReference>
<dbReference type="Gene3D" id="2.130.10.10">
    <property type="entry name" value="YVTN repeat-like/Quinoprotein amine dehydrogenase"/>
    <property type="match status" value="1"/>
</dbReference>
<evidence type="ECO:0000313" key="7">
    <source>
        <dbReference type="EMBL" id="KAK3677002.1"/>
    </source>
</evidence>
<gene>
    <name evidence="7" type="primary">BPH1</name>
    <name evidence="7" type="ORF">LTR78_003207</name>
</gene>
<dbReference type="SUPFAM" id="SSF49899">
    <property type="entry name" value="Concanavalin A-like lectins/glucanases"/>
    <property type="match status" value="1"/>
</dbReference>
<dbReference type="PANTHER" id="PTHR46108">
    <property type="entry name" value="BLUE CHEESE"/>
    <property type="match status" value="1"/>
</dbReference>
<evidence type="ECO:0000259" key="5">
    <source>
        <dbReference type="PROSITE" id="PS50197"/>
    </source>
</evidence>
<dbReference type="SMART" id="SM01026">
    <property type="entry name" value="Beach"/>
    <property type="match status" value="1"/>
</dbReference>
<dbReference type="Gene3D" id="2.30.29.30">
    <property type="entry name" value="Pleckstrin-homology domain (PH domain)/Phosphotyrosine-binding domain (PTB)"/>
    <property type="match status" value="1"/>
</dbReference>
<proteinExistence type="predicted"/>
<name>A0AAE0WSB3_9PEZI</name>
<dbReference type="PROSITE" id="PS50197">
    <property type="entry name" value="BEACH"/>
    <property type="match status" value="1"/>
</dbReference>
<feature type="region of interest" description="Disordered" evidence="4">
    <location>
        <begin position="917"/>
        <end position="937"/>
    </location>
</feature>
<dbReference type="InterPro" id="IPR056252">
    <property type="entry name" value="Alfy-like_Arm-like"/>
</dbReference>
<keyword evidence="8" id="KW-1185">Reference proteome</keyword>